<dbReference type="AlphaFoldDB" id="A0AAD9ZHW6"/>
<sequence length="188" mass="21601">MNLIDPQALWLGPRDYEAGCDSEEFYRDKMDHTMFVINHVTVNKMTNMKTGQIAVDFSIHNSGMRMTSDGEIASNPAGVFVAFHLAFLEIRARLPLHPYIRRVFREFGIAPAQLNPSGWRIVIGMYALWHSIGFLAPIFLEIEHYYDLYSHRSMGDGWWDLACRDKQDSEPLITGIPFSNKEWKKSGS</sequence>
<reference evidence="2" key="1">
    <citation type="journal article" date="2023" name="Plant J.">
        <title>Genome sequences and population genomics provide insights into the demographic history, inbreeding, and mutation load of two 'living fossil' tree species of Dipteronia.</title>
        <authorList>
            <person name="Feng Y."/>
            <person name="Comes H.P."/>
            <person name="Chen J."/>
            <person name="Zhu S."/>
            <person name="Lu R."/>
            <person name="Zhang X."/>
            <person name="Li P."/>
            <person name="Qiu J."/>
            <person name="Olsen K.M."/>
            <person name="Qiu Y."/>
        </authorList>
    </citation>
    <scope>NUCLEOTIDE SEQUENCE</scope>
    <source>
        <strain evidence="2">NBL</strain>
    </source>
</reference>
<dbReference type="Proteomes" id="UP001281410">
    <property type="component" value="Unassembled WGS sequence"/>
</dbReference>
<name>A0AAD9ZHW6_9ROSI</name>
<protein>
    <recommendedName>
        <fullName evidence="1">Transposase (putative) gypsy type domain-containing protein</fullName>
    </recommendedName>
</protein>
<comment type="caution">
    <text evidence="2">The sequence shown here is derived from an EMBL/GenBank/DDBJ whole genome shotgun (WGS) entry which is preliminary data.</text>
</comment>
<accession>A0AAD9ZHW6</accession>
<dbReference type="EMBL" id="JANJYJ010000055">
    <property type="protein sequence ID" value="KAK3180688.1"/>
    <property type="molecule type" value="Genomic_DNA"/>
</dbReference>
<feature type="domain" description="Transposase (putative) gypsy type" evidence="1">
    <location>
        <begin position="84"/>
        <end position="148"/>
    </location>
</feature>
<gene>
    <name evidence="2" type="ORF">Dsin_000077</name>
</gene>
<dbReference type="Pfam" id="PF04195">
    <property type="entry name" value="Transposase_28"/>
    <property type="match status" value="1"/>
</dbReference>
<evidence type="ECO:0000259" key="1">
    <source>
        <dbReference type="Pfam" id="PF04195"/>
    </source>
</evidence>
<organism evidence="2 3">
    <name type="scientific">Dipteronia sinensis</name>
    <dbReference type="NCBI Taxonomy" id="43782"/>
    <lineage>
        <taxon>Eukaryota</taxon>
        <taxon>Viridiplantae</taxon>
        <taxon>Streptophyta</taxon>
        <taxon>Embryophyta</taxon>
        <taxon>Tracheophyta</taxon>
        <taxon>Spermatophyta</taxon>
        <taxon>Magnoliopsida</taxon>
        <taxon>eudicotyledons</taxon>
        <taxon>Gunneridae</taxon>
        <taxon>Pentapetalae</taxon>
        <taxon>rosids</taxon>
        <taxon>malvids</taxon>
        <taxon>Sapindales</taxon>
        <taxon>Sapindaceae</taxon>
        <taxon>Hippocastanoideae</taxon>
        <taxon>Acereae</taxon>
        <taxon>Dipteronia</taxon>
    </lineage>
</organism>
<proteinExistence type="predicted"/>
<evidence type="ECO:0000313" key="2">
    <source>
        <dbReference type="EMBL" id="KAK3180688.1"/>
    </source>
</evidence>
<keyword evidence="3" id="KW-1185">Reference proteome</keyword>
<evidence type="ECO:0000313" key="3">
    <source>
        <dbReference type="Proteomes" id="UP001281410"/>
    </source>
</evidence>
<dbReference type="InterPro" id="IPR007321">
    <property type="entry name" value="Transposase_28"/>
</dbReference>